<protein>
    <recommendedName>
        <fullName evidence="20">ZP domain-containing protein</fullName>
    </recommendedName>
</protein>
<dbReference type="PROSITE" id="PS51034">
    <property type="entry name" value="ZP_2"/>
    <property type="match status" value="1"/>
</dbReference>
<dbReference type="PANTHER" id="PTHR23343">
    <property type="entry name" value="ZONA PELLUCIDA SPERM-BINDING PROTEIN"/>
    <property type="match status" value="1"/>
</dbReference>
<evidence type="ECO:0000256" key="2">
    <source>
        <dbReference type="ARBA" id="ARBA00022475"/>
    </source>
</evidence>
<reference evidence="18" key="2">
    <citation type="submission" date="2025-08" db="UniProtKB">
        <authorList>
            <consortium name="Ensembl"/>
        </authorList>
    </citation>
    <scope>IDENTIFICATION</scope>
</reference>
<reference evidence="18 19" key="1">
    <citation type="submission" date="2020-02" db="EMBL/GenBank/DDBJ databases">
        <title>Esox lucius (northern pike) genome, fEsoLuc1, primary haplotype.</title>
        <authorList>
            <person name="Myers G."/>
            <person name="Karagic N."/>
            <person name="Meyer A."/>
            <person name="Pippel M."/>
            <person name="Reichard M."/>
            <person name="Winkler S."/>
            <person name="Tracey A."/>
            <person name="Sims Y."/>
            <person name="Howe K."/>
            <person name="Rhie A."/>
            <person name="Formenti G."/>
            <person name="Durbin R."/>
            <person name="Fedrigo O."/>
            <person name="Jarvis E.D."/>
        </authorList>
    </citation>
    <scope>NUCLEOTIDE SEQUENCE [LARGE SCALE GENOMIC DNA]</scope>
</reference>
<feature type="domain" description="ZP" evidence="16">
    <location>
        <begin position="464"/>
        <end position="733"/>
    </location>
</feature>
<dbReference type="Pfam" id="PF00100">
    <property type="entry name" value="Zona_pellucida"/>
    <property type="match status" value="1"/>
</dbReference>
<evidence type="ECO:0000256" key="4">
    <source>
        <dbReference type="ARBA" id="ARBA00022530"/>
    </source>
</evidence>
<feature type="region of interest" description="Disordered" evidence="14">
    <location>
        <begin position="374"/>
        <end position="422"/>
    </location>
</feature>
<evidence type="ECO:0000256" key="9">
    <source>
        <dbReference type="ARBA" id="ARBA00023157"/>
    </source>
</evidence>
<dbReference type="PROSITE" id="PS51448">
    <property type="entry name" value="P_TREFOIL_2"/>
    <property type="match status" value="1"/>
</dbReference>
<dbReference type="InterPro" id="IPR055356">
    <property type="entry name" value="ZP-N"/>
</dbReference>
<dbReference type="InterPro" id="IPR044913">
    <property type="entry name" value="P_trefoil_dom_sf"/>
</dbReference>
<keyword evidence="7" id="KW-1133">Transmembrane helix</keyword>
<evidence type="ECO:0000256" key="10">
    <source>
        <dbReference type="ARBA" id="ARBA00023180"/>
    </source>
</evidence>
<dbReference type="InterPro" id="IPR051148">
    <property type="entry name" value="Zona_Pellucida_Domain_gp"/>
</dbReference>
<keyword evidence="6" id="KW-0812">Transmembrane</keyword>
<dbReference type="Gene3D" id="2.60.40.3210">
    <property type="entry name" value="Zona pellucida, ZP-N domain"/>
    <property type="match status" value="1"/>
</dbReference>
<dbReference type="GO" id="GO:0035804">
    <property type="term" value="F:structural constituent of egg coat"/>
    <property type="evidence" value="ECO:0007669"/>
    <property type="project" value="TreeGrafter"/>
</dbReference>
<dbReference type="InterPro" id="IPR001507">
    <property type="entry name" value="ZP_dom"/>
</dbReference>
<proteinExistence type="predicted"/>
<evidence type="ECO:0000256" key="7">
    <source>
        <dbReference type="ARBA" id="ARBA00022989"/>
    </source>
</evidence>
<accession>A0AAY5KUE4</accession>
<dbReference type="SMART" id="SM00241">
    <property type="entry name" value="ZP"/>
    <property type="match status" value="1"/>
</dbReference>
<keyword evidence="11" id="KW-0278">Fertilization</keyword>
<dbReference type="GO" id="GO:0005886">
    <property type="term" value="C:plasma membrane"/>
    <property type="evidence" value="ECO:0007669"/>
    <property type="project" value="UniProtKB-SubCell"/>
</dbReference>
<comment type="caution">
    <text evidence="13">Lacks conserved residue(s) required for the propagation of feature annotation.</text>
</comment>
<keyword evidence="2" id="KW-1003">Cell membrane</keyword>
<evidence type="ECO:0000256" key="8">
    <source>
        <dbReference type="ARBA" id="ARBA00023136"/>
    </source>
</evidence>
<dbReference type="GO" id="GO:0035805">
    <property type="term" value="C:egg coat"/>
    <property type="evidence" value="ECO:0007669"/>
    <property type="project" value="UniProtKB-SubCell"/>
</dbReference>
<dbReference type="GO" id="GO:0060468">
    <property type="term" value="P:prevention of polyspermy"/>
    <property type="evidence" value="ECO:0007669"/>
    <property type="project" value="TreeGrafter"/>
</dbReference>
<dbReference type="Ensembl" id="ENSELUT00000110153.1">
    <property type="protein sequence ID" value="ENSELUP00000092793.1"/>
    <property type="gene ID" value="ENSELUG00000019926.3"/>
</dbReference>
<organism evidence="18 19">
    <name type="scientific">Esox lucius</name>
    <name type="common">Northern pike</name>
    <dbReference type="NCBI Taxonomy" id="8010"/>
    <lineage>
        <taxon>Eukaryota</taxon>
        <taxon>Metazoa</taxon>
        <taxon>Chordata</taxon>
        <taxon>Craniata</taxon>
        <taxon>Vertebrata</taxon>
        <taxon>Euteleostomi</taxon>
        <taxon>Actinopterygii</taxon>
        <taxon>Neopterygii</taxon>
        <taxon>Teleostei</taxon>
        <taxon>Protacanthopterygii</taxon>
        <taxon>Esociformes</taxon>
        <taxon>Esocidae</taxon>
        <taxon>Esox</taxon>
    </lineage>
</organism>
<feature type="domain" description="P-type" evidence="17">
    <location>
        <begin position="420"/>
        <end position="462"/>
    </location>
</feature>
<evidence type="ECO:0000259" key="16">
    <source>
        <dbReference type="PROSITE" id="PS51034"/>
    </source>
</evidence>
<feature type="signal peptide" evidence="15">
    <location>
        <begin position="1"/>
        <end position="18"/>
    </location>
</feature>
<evidence type="ECO:0000313" key="18">
    <source>
        <dbReference type="Ensembl" id="ENSELUP00000092793.1"/>
    </source>
</evidence>
<evidence type="ECO:0000256" key="5">
    <source>
        <dbReference type="ARBA" id="ARBA00022685"/>
    </source>
</evidence>
<evidence type="ECO:0000256" key="6">
    <source>
        <dbReference type="ARBA" id="ARBA00022692"/>
    </source>
</evidence>
<evidence type="ECO:0000259" key="17">
    <source>
        <dbReference type="PROSITE" id="PS51448"/>
    </source>
</evidence>
<keyword evidence="5" id="KW-0165">Cleavage on pair of basic residues</keyword>
<evidence type="ECO:0000256" key="3">
    <source>
        <dbReference type="ARBA" id="ARBA00022525"/>
    </source>
</evidence>
<evidence type="ECO:0000313" key="19">
    <source>
        <dbReference type="Proteomes" id="UP000265140"/>
    </source>
</evidence>
<dbReference type="PANTHER" id="PTHR23343:SF117">
    <property type="entry name" value="ZONA PELLUCIDA SPERM-BINDING PROTEIN 4-LIKE ISOFORM X1"/>
    <property type="match status" value="1"/>
</dbReference>
<keyword evidence="8" id="KW-0472">Membrane</keyword>
<dbReference type="InterPro" id="IPR055355">
    <property type="entry name" value="ZP-C"/>
</dbReference>
<dbReference type="AlphaFoldDB" id="A0AAY5KUE4"/>
<dbReference type="Pfam" id="PF00088">
    <property type="entry name" value="Trefoil"/>
    <property type="match status" value="1"/>
</dbReference>
<dbReference type="GO" id="GO:0007339">
    <property type="term" value="P:binding of sperm to zona pellucida"/>
    <property type="evidence" value="ECO:0007669"/>
    <property type="project" value="TreeGrafter"/>
</dbReference>
<evidence type="ECO:0000256" key="13">
    <source>
        <dbReference type="PROSITE-ProRule" id="PRU00779"/>
    </source>
</evidence>
<keyword evidence="3" id="KW-0964">Secreted</keyword>
<evidence type="ECO:0000256" key="12">
    <source>
        <dbReference type="ARBA" id="ARBA00024183"/>
    </source>
</evidence>
<evidence type="ECO:0000256" key="1">
    <source>
        <dbReference type="ARBA" id="ARBA00004251"/>
    </source>
</evidence>
<feature type="chain" id="PRO_5044206717" description="ZP domain-containing protein" evidence="15">
    <location>
        <begin position="19"/>
        <end position="744"/>
    </location>
</feature>
<dbReference type="GeneTree" id="ENSGT00940000163253"/>
<keyword evidence="10" id="KW-0325">Glycoprotein</keyword>
<dbReference type="Proteomes" id="UP000265140">
    <property type="component" value="Chromosome 2"/>
</dbReference>
<dbReference type="SUPFAM" id="SSF57492">
    <property type="entry name" value="Trefoil"/>
    <property type="match status" value="1"/>
</dbReference>
<evidence type="ECO:0008006" key="20">
    <source>
        <dbReference type="Google" id="ProtNLM"/>
    </source>
</evidence>
<dbReference type="InterPro" id="IPR000519">
    <property type="entry name" value="P_trefoil_dom"/>
</dbReference>
<keyword evidence="4" id="KW-0272">Extracellular matrix</keyword>
<comment type="subcellular location">
    <subcellularLocation>
        <location evidence="1">Cell membrane</location>
        <topology evidence="1">Single-pass type I membrane protein</topology>
    </subcellularLocation>
    <subcellularLocation>
        <location evidence="12">Zona pellucida</location>
    </subcellularLocation>
</comment>
<dbReference type="Gene3D" id="4.10.110.10">
    <property type="entry name" value="Spasmolytic Protein, domain 1"/>
    <property type="match status" value="1"/>
</dbReference>
<dbReference type="Pfam" id="PF23344">
    <property type="entry name" value="ZP-N"/>
    <property type="match status" value="1"/>
</dbReference>
<keyword evidence="19" id="KW-1185">Reference proteome</keyword>
<keyword evidence="15" id="KW-0732">Signal</keyword>
<reference evidence="18" key="3">
    <citation type="submission" date="2025-09" db="UniProtKB">
        <authorList>
            <consortium name="Ensembl"/>
        </authorList>
    </citation>
    <scope>IDENTIFICATION</scope>
</reference>
<name>A0AAY5KUE4_ESOLU</name>
<sequence length="744" mass="82814">MALQRSATFLFLAWPCFAFATSEWECISAFATKPNFEDAEVNCKEGKDVVHAELDDLEFQSQFEDPDNSNHLAVKCSEDAFEITLPAGPLSGVRILGSKKTLHVLEAPESCGYSLRRGKKLNKLTVRFSGCLVSFQDGQHILRVSYVNEAGLLDISDASCADYSHLVPSDVHPKPRVLQASKLSPPHPFTQNRTISPVGWEGISEGTSKHHNFDDISEEVTFRHHHLDGPSVEETFKPHNLDDEEHGYRNGKAVVQLAEVSVVQSELEAVPEVTNVSVTNAAPVSLIVLCSEDEFKVTLPAGPLSGVKILGSNNTLPVLEAPESCGYSLSQEENYNSLTVRFSGCLVRRQAGRLTLRVSYVNESGIVNESNISCASRPKSPVSSAAPLDPPDVLEPRARPESKLHSPFAIPRPQKPLSSSGCSIPRSQQVPCGYRYSRISSSRCLAMGCCVDSATSACFYPMDECTADKHFVFIIHHDIATFPVDPANLVVVGKSNCGPVIVSNKFAVFKFSVTRCGTHSYEIGGTVIYTAELQTAVRTLNLKYGVISRDNLLRVMVECRYPREELGSWPAVVRLGYMVKSPSFSSHSMVRSRGLFGVQLRIAQDGSYDTYLEQYHQPLQVLLGKPVYLEVRLMSPRPEATLLVNYCLAYPRSATKALVLIHEGCPNSLDPNISILKFHNLRQNRHRRRFMVQAFQFMDQRSNKYLTEEIYFMCSTEVCMPTERTCKQRCFDGKVRFSKEWGNY</sequence>
<feature type="compositionally biased region" description="Basic and acidic residues" evidence="14">
    <location>
        <begin position="394"/>
        <end position="404"/>
    </location>
</feature>
<evidence type="ECO:0000256" key="14">
    <source>
        <dbReference type="SAM" id="MobiDB-lite"/>
    </source>
</evidence>
<dbReference type="InterPro" id="IPR042235">
    <property type="entry name" value="ZP-C_dom"/>
</dbReference>
<dbReference type="Gene3D" id="2.60.40.4100">
    <property type="entry name" value="Zona pellucida, ZP-C domain"/>
    <property type="match status" value="1"/>
</dbReference>
<dbReference type="GO" id="GO:0032190">
    <property type="term" value="F:acrosin binding"/>
    <property type="evidence" value="ECO:0007669"/>
    <property type="project" value="TreeGrafter"/>
</dbReference>
<evidence type="ECO:0000256" key="11">
    <source>
        <dbReference type="ARBA" id="ARBA00023279"/>
    </source>
</evidence>
<keyword evidence="9" id="KW-1015">Disulfide bond</keyword>
<evidence type="ECO:0000256" key="15">
    <source>
        <dbReference type="SAM" id="SignalP"/>
    </source>
</evidence>